<dbReference type="RefSeq" id="WP_184483491.1">
    <property type="nucleotide sequence ID" value="NZ_JACHIV010000001.1"/>
</dbReference>
<dbReference type="InterPro" id="IPR017500">
    <property type="entry name" value="Phage_infect_YhgE_N"/>
</dbReference>
<evidence type="ECO:0000256" key="3">
    <source>
        <dbReference type="ARBA" id="ARBA00022989"/>
    </source>
</evidence>
<dbReference type="GO" id="GO:0140359">
    <property type="term" value="F:ABC-type transporter activity"/>
    <property type="evidence" value="ECO:0007669"/>
    <property type="project" value="InterPro"/>
</dbReference>
<feature type="transmembrane region" description="Helical" evidence="5">
    <location>
        <begin position="546"/>
        <end position="565"/>
    </location>
</feature>
<protein>
    <submittedName>
        <fullName evidence="7">Putative membrane protein</fullName>
    </submittedName>
</protein>
<feature type="transmembrane region" description="Helical" evidence="5">
    <location>
        <begin position="522"/>
        <end position="539"/>
    </location>
</feature>
<dbReference type="PANTHER" id="PTHR43077">
    <property type="entry name" value="TRANSPORT PERMEASE YVFS-RELATED"/>
    <property type="match status" value="1"/>
</dbReference>
<proteinExistence type="predicted"/>
<evidence type="ECO:0000256" key="1">
    <source>
        <dbReference type="ARBA" id="ARBA00004141"/>
    </source>
</evidence>
<evidence type="ECO:0000256" key="2">
    <source>
        <dbReference type="ARBA" id="ARBA00022692"/>
    </source>
</evidence>
<dbReference type="Proteomes" id="UP000580474">
    <property type="component" value="Unassembled WGS sequence"/>
</dbReference>
<dbReference type="PANTHER" id="PTHR43077:SF10">
    <property type="entry name" value="TRANSPORT PERMEASE PROTEIN"/>
    <property type="match status" value="1"/>
</dbReference>
<keyword evidence="2 5" id="KW-0812">Transmembrane</keyword>
<feature type="transmembrane region" description="Helical" evidence="5">
    <location>
        <begin position="607"/>
        <end position="630"/>
    </location>
</feature>
<keyword evidence="8" id="KW-1185">Reference proteome</keyword>
<feature type="domain" description="ABC-2 type transporter transmembrane" evidence="6">
    <location>
        <begin position="441"/>
        <end position="626"/>
    </location>
</feature>
<dbReference type="NCBIfam" id="TIGR03061">
    <property type="entry name" value="pip_yhgE_Nterm"/>
    <property type="match status" value="1"/>
</dbReference>
<dbReference type="AlphaFoldDB" id="A0A840NME6"/>
<gene>
    <name evidence="7" type="ORF">BJ969_005349</name>
</gene>
<dbReference type="InterPro" id="IPR017501">
    <property type="entry name" value="Phage_infect_YhgE_C"/>
</dbReference>
<feature type="domain" description="ABC-2 type transporter transmembrane" evidence="6">
    <location>
        <begin position="26"/>
        <end position="185"/>
    </location>
</feature>
<feature type="transmembrane region" description="Helical" evidence="5">
    <location>
        <begin position="486"/>
        <end position="510"/>
    </location>
</feature>
<dbReference type="NCBIfam" id="TIGR03062">
    <property type="entry name" value="pip_yhgE_Cterm"/>
    <property type="match status" value="1"/>
</dbReference>
<sequence>MKAIYLAWLELRRFRGPWRRFAPAVLILIPLLYGALLLWSNWDPYGRMSEMPVAVVNSDRPADHNGEQVNAGEQFVQQLRTTDTFQWHFVDPKTARSGLEQGRYYFTIQVPQDFSTRLANSTRSAPQRPAVLLTRNDANGHLAGIMADTARYELQNQINAAAYAAYARGLYGDLGEVRGKLGTASEISEQLVQGTQLNKQSTGALARGLTGVRDGTGRVSGGVRDIAGASAQLDQRLSSITEFTGRRLPATTEALLDTSGATVRDLNAVTGGTAAAQRQAERSAGTLAQLANRHPELRGDPLYRSALADARRLAATTTSVHDAAADALGSAADTQDRALALRDELEPLQQDVSDIDEPATRLRLSSAELTGGVGGLTHGVNTLVANIGVAQTSSGQLNDGARRLADQVRDSLDRMPPAGPTEVARASSELGTPSVVRATTLNSADVYGRGVAPLFFAIALWVFGLFAYLLFTPLNQRALGGRTNPLSVAIGGWLPAAALGVIGGLVLLGAMDLALGLDPVDLPAAVGLTALGAAAFTAINHALRAAFGAVGGLVSLALLLVQITASGGLYPLETAPAPIQAVHSALPMSYLVDGLRVAFTGGEQQHLIWDAIVLGGVLVGFLLITSLVVLRHRTWTIGRLHPQIEL</sequence>
<dbReference type="InterPro" id="IPR051328">
    <property type="entry name" value="T7SS_ABC-Transporter"/>
</dbReference>
<evidence type="ECO:0000256" key="5">
    <source>
        <dbReference type="SAM" id="Phobius"/>
    </source>
</evidence>
<organism evidence="7 8">
    <name type="scientific">Saccharopolyspora gloriosae</name>
    <dbReference type="NCBI Taxonomy" id="455344"/>
    <lineage>
        <taxon>Bacteria</taxon>
        <taxon>Bacillati</taxon>
        <taxon>Actinomycetota</taxon>
        <taxon>Actinomycetes</taxon>
        <taxon>Pseudonocardiales</taxon>
        <taxon>Pseudonocardiaceae</taxon>
        <taxon>Saccharopolyspora</taxon>
    </lineage>
</organism>
<feature type="transmembrane region" description="Helical" evidence="5">
    <location>
        <begin position="451"/>
        <end position="474"/>
    </location>
</feature>
<evidence type="ECO:0000256" key="4">
    <source>
        <dbReference type="ARBA" id="ARBA00023136"/>
    </source>
</evidence>
<dbReference type="Pfam" id="PF12698">
    <property type="entry name" value="ABC2_membrane_3"/>
    <property type="match status" value="2"/>
</dbReference>
<evidence type="ECO:0000259" key="6">
    <source>
        <dbReference type="Pfam" id="PF12698"/>
    </source>
</evidence>
<name>A0A840NME6_9PSEU</name>
<evidence type="ECO:0000313" key="7">
    <source>
        <dbReference type="EMBL" id="MBB5072261.1"/>
    </source>
</evidence>
<comment type="subcellular location">
    <subcellularLocation>
        <location evidence="1">Membrane</location>
        <topology evidence="1">Multi-pass membrane protein</topology>
    </subcellularLocation>
</comment>
<dbReference type="GO" id="GO:0016020">
    <property type="term" value="C:membrane"/>
    <property type="evidence" value="ECO:0007669"/>
    <property type="project" value="UniProtKB-SubCell"/>
</dbReference>
<keyword evidence="3 5" id="KW-1133">Transmembrane helix</keyword>
<feature type="transmembrane region" description="Helical" evidence="5">
    <location>
        <begin position="21"/>
        <end position="42"/>
    </location>
</feature>
<evidence type="ECO:0000313" key="8">
    <source>
        <dbReference type="Proteomes" id="UP000580474"/>
    </source>
</evidence>
<keyword evidence="4 5" id="KW-0472">Membrane</keyword>
<comment type="caution">
    <text evidence="7">The sequence shown here is derived from an EMBL/GenBank/DDBJ whole genome shotgun (WGS) entry which is preliminary data.</text>
</comment>
<dbReference type="Gene3D" id="3.40.1710.10">
    <property type="entry name" value="abc type-2 transporter like domain"/>
    <property type="match status" value="1"/>
</dbReference>
<dbReference type="InterPro" id="IPR013525">
    <property type="entry name" value="ABC2_TM"/>
</dbReference>
<reference evidence="7 8" key="1">
    <citation type="submission" date="2020-08" db="EMBL/GenBank/DDBJ databases">
        <title>Sequencing the genomes of 1000 actinobacteria strains.</title>
        <authorList>
            <person name="Klenk H.-P."/>
        </authorList>
    </citation>
    <scope>NUCLEOTIDE SEQUENCE [LARGE SCALE GENOMIC DNA]</scope>
    <source>
        <strain evidence="7 8">DSM 45582</strain>
    </source>
</reference>
<accession>A0A840NME6</accession>
<dbReference type="EMBL" id="JACHIV010000001">
    <property type="protein sequence ID" value="MBB5072261.1"/>
    <property type="molecule type" value="Genomic_DNA"/>
</dbReference>